<dbReference type="PATRIC" id="fig|520767.4.peg.202"/>
<keyword evidence="1" id="KW-0805">Transcription regulation</keyword>
<dbReference type="PROSITE" id="PS50949">
    <property type="entry name" value="HTH_GNTR"/>
    <property type="match status" value="1"/>
</dbReference>
<gene>
    <name evidence="6" type="primary">rspR_1</name>
    <name evidence="6" type="ORF">ATZ99_01930</name>
</gene>
<dbReference type="GO" id="GO:0003700">
    <property type="term" value="F:DNA-binding transcription factor activity"/>
    <property type="evidence" value="ECO:0007669"/>
    <property type="project" value="InterPro"/>
</dbReference>
<reference evidence="6 7" key="1">
    <citation type="submission" date="2015-12" db="EMBL/GenBank/DDBJ databases">
        <title>Draft genome of Thermovenabulum gondwanense isolated from a red thermophilic microbial mat colonisisng an outflow channel of a bore well.</title>
        <authorList>
            <person name="Patel B.K."/>
        </authorList>
    </citation>
    <scope>NUCLEOTIDE SEQUENCE [LARGE SCALE GENOMIC DNA]</scope>
    <source>
        <strain evidence="6 7">R270</strain>
    </source>
</reference>
<accession>A0A162N1Y4</accession>
<dbReference type="InterPro" id="IPR036390">
    <property type="entry name" value="WH_DNA-bd_sf"/>
</dbReference>
<dbReference type="SMART" id="SM00345">
    <property type="entry name" value="HTH_GNTR"/>
    <property type="match status" value="1"/>
</dbReference>
<keyword evidence="2" id="KW-0238">DNA-binding</keyword>
<organism evidence="6 7">
    <name type="scientific">Thermovenabulum gondwanense</name>
    <dbReference type="NCBI Taxonomy" id="520767"/>
    <lineage>
        <taxon>Bacteria</taxon>
        <taxon>Bacillati</taxon>
        <taxon>Bacillota</taxon>
        <taxon>Clostridia</taxon>
        <taxon>Thermosediminibacterales</taxon>
        <taxon>Thermosediminibacteraceae</taxon>
        <taxon>Thermovenabulum</taxon>
    </lineage>
</organism>
<sequence length="225" mass="26774">MLEILKRYPKENAREFVIRVLNHNIIYLNLKPGQQVSESEIASLLDVSRTPVREAFIELSKASLVEIYPQKGTYISKIDLDLVEESRFARSILEKAVIKLACGLITEDYLMFLEDNVRLQELAVKRRDYKELLILDNKFHEIIFKACKKELTFNLIRSMMSHFDRIRILNFAVMDMQRTVNDHKNILKAIKERNEKKAEELMEEHLTRVIYDQNYLKQLYPEYFK</sequence>
<dbReference type="PANTHER" id="PTHR43537">
    <property type="entry name" value="TRANSCRIPTIONAL REGULATOR, GNTR FAMILY"/>
    <property type="match status" value="1"/>
</dbReference>
<dbReference type="Gene3D" id="1.10.10.10">
    <property type="entry name" value="Winged helix-like DNA-binding domain superfamily/Winged helix DNA-binding domain"/>
    <property type="match status" value="1"/>
</dbReference>
<dbReference type="PANTHER" id="PTHR43537:SF6">
    <property type="entry name" value="HTH-TYPE TRANSCRIPTIONAL REPRESSOR RSPR"/>
    <property type="match status" value="1"/>
</dbReference>
<evidence type="ECO:0000313" key="7">
    <source>
        <dbReference type="Proteomes" id="UP000075737"/>
    </source>
</evidence>
<dbReference type="Proteomes" id="UP000075737">
    <property type="component" value="Unassembled WGS sequence"/>
</dbReference>
<evidence type="ECO:0000313" key="6">
    <source>
        <dbReference type="EMBL" id="KYO68684.1"/>
    </source>
</evidence>
<dbReference type="InterPro" id="IPR011711">
    <property type="entry name" value="GntR_C"/>
</dbReference>
<dbReference type="Pfam" id="PF00392">
    <property type="entry name" value="GntR"/>
    <property type="match status" value="1"/>
</dbReference>
<dbReference type="Pfam" id="PF07729">
    <property type="entry name" value="FCD"/>
    <property type="match status" value="1"/>
</dbReference>
<feature type="coiled-coil region" evidence="4">
    <location>
        <begin position="173"/>
        <end position="204"/>
    </location>
</feature>
<evidence type="ECO:0000256" key="3">
    <source>
        <dbReference type="ARBA" id="ARBA00023163"/>
    </source>
</evidence>
<dbReference type="GO" id="GO:0003677">
    <property type="term" value="F:DNA binding"/>
    <property type="evidence" value="ECO:0007669"/>
    <property type="project" value="UniProtKB-KW"/>
</dbReference>
<dbReference type="InterPro" id="IPR008920">
    <property type="entry name" value="TF_FadR/GntR_C"/>
</dbReference>
<evidence type="ECO:0000256" key="4">
    <source>
        <dbReference type="SAM" id="Coils"/>
    </source>
</evidence>
<dbReference type="InterPro" id="IPR000524">
    <property type="entry name" value="Tscrpt_reg_HTH_GntR"/>
</dbReference>
<dbReference type="SMART" id="SM00895">
    <property type="entry name" value="FCD"/>
    <property type="match status" value="1"/>
</dbReference>
<keyword evidence="4" id="KW-0175">Coiled coil</keyword>
<dbReference type="STRING" id="520767.ATZ99_01930"/>
<keyword evidence="7" id="KW-1185">Reference proteome</keyword>
<dbReference type="SUPFAM" id="SSF46785">
    <property type="entry name" value="Winged helix' DNA-binding domain"/>
    <property type="match status" value="1"/>
</dbReference>
<evidence type="ECO:0000256" key="2">
    <source>
        <dbReference type="ARBA" id="ARBA00023125"/>
    </source>
</evidence>
<comment type="caution">
    <text evidence="6">The sequence shown here is derived from an EMBL/GenBank/DDBJ whole genome shotgun (WGS) entry which is preliminary data.</text>
</comment>
<keyword evidence="3" id="KW-0804">Transcription</keyword>
<dbReference type="EMBL" id="LOHZ01000015">
    <property type="protein sequence ID" value="KYO68684.1"/>
    <property type="molecule type" value="Genomic_DNA"/>
</dbReference>
<dbReference type="Gene3D" id="1.20.120.530">
    <property type="entry name" value="GntR ligand-binding domain-like"/>
    <property type="match status" value="1"/>
</dbReference>
<name>A0A162N1Y4_9FIRM</name>
<dbReference type="RefSeq" id="WP_068747377.1">
    <property type="nucleotide sequence ID" value="NZ_LOHZ01000015.1"/>
</dbReference>
<dbReference type="AlphaFoldDB" id="A0A162N1Y4"/>
<feature type="domain" description="HTH gntR-type" evidence="5">
    <location>
        <begin position="11"/>
        <end position="78"/>
    </location>
</feature>
<dbReference type="OrthoDB" id="9799482at2"/>
<evidence type="ECO:0000256" key="1">
    <source>
        <dbReference type="ARBA" id="ARBA00023015"/>
    </source>
</evidence>
<protein>
    <submittedName>
        <fullName evidence="6">HTH-type transcriptional repressor RspR</fullName>
    </submittedName>
</protein>
<proteinExistence type="predicted"/>
<evidence type="ECO:0000259" key="5">
    <source>
        <dbReference type="PROSITE" id="PS50949"/>
    </source>
</evidence>
<dbReference type="SUPFAM" id="SSF48008">
    <property type="entry name" value="GntR ligand-binding domain-like"/>
    <property type="match status" value="1"/>
</dbReference>
<dbReference type="InterPro" id="IPR036388">
    <property type="entry name" value="WH-like_DNA-bd_sf"/>
</dbReference>